<dbReference type="Pfam" id="PF01029">
    <property type="entry name" value="NusB"/>
    <property type="match status" value="1"/>
</dbReference>
<protein>
    <recommendedName>
        <fullName evidence="6">Transcription antitermination protein NusB</fullName>
    </recommendedName>
    <alternativeName>
        <fullName evidence="6">Antitermination factor NusB</fullName>
    </alternativeName>
</protein>
<dbReference type="OrthoDB" id="9787568at2"/>
<dbReference type="GO" id="GO:0006353">
    <property type="term" value="P:DNA-templated transcription termination"/>
    <property type="evidence" value="ECO:0007669"/>
    <property type="project" value="UniProtKB-UniRule"/>
</dbReference>
<dbReference type="PANTHER" id="PTHR11078:SF3">
    <property type="entry name" value="ANTITERMINATION NUSB DOMAIN-CONTAINING PROTEIN"/>
    <property type="match status" value="1"/>
</dbReference>
<evidence type="ECO:0000313" key="9">
    <source>
        <dbReference type="Proteomes" id="UP000008461"/>
    </source>
</evidence>
<evidence type="ECO:0000313" key="8">
    <source>
        <dbReference type="EMBL" id="AEE54347.1"/>
    </source>
</evidence>
<keyword evidence="4 6" id="KW-0805">Transcription regulation</keyword>
<keyword evidence="9" id="KW-1185">Reference proteome</keyword>
<evidence type="ECO:0000259" key="7">
    <source>
        <dbReference type="Pfam" id="PF01029"/>
    </source>
</evidence>
<dbReference type="InterPro" id="IPR006027">
    <property type="entry name" value="NusB_RsmB_TIM44"/>
</dbReference>
<evidence type="ECO:0000256" key="1">
    <source>
        <dbReference type="ARBA" id="ARBA00005952"/>
    </source>
</evidence>
<dbReference type="Proteomes" id="UP000008461">
    <property type="component" value="Chromosome"/>
</dbReference>
<dbReference type="eggNOG" id="COG0781">
    <property type="taxonomic scope" value="Bacteria"/>
</dbReference>
<name>F4KSJ6_HALH1</name>
<organism evidence="8 9">
    <name type="scientific">Haliscomenobacter hydrossis (strain ATCC 27775 / DSM 1100 / LMG 10767 / O)</name>
    <dbReference type="NCBI Taxonomy" id="760192"/>
    <lineage>
        <taxon>Bacteria</taxon>
        <taxon>Pseudomonadati</taxon>
        <taxon>Bacteroidota</taxon>
        <taxon>Saprospiria</taxon>
        <taxon>Saprospirales</taxon>
        <taxon>Haliscomenobacteraceae</taxon>
        <taxon>Haliscomenobacter</taxon>
    </lineage>
</organism>
<gene>
    <name evidence="6" type="primary">nusB</name>
    <name evidence="8" type="ordered locus">Halhy_6531</name>
</gene>
<evidence type="ECO:0000256" key="3">
    <source>
        <dbReference type="ARBA" id="ARBA00022884"/>
    </source>
</evidence>
<dbReference type="InterPro" id="IPR035926">
    <property type="entry name" value="NusB-like_sf"/>
</dbReference>
<evidence type="ECO:0000256" key="6">
    <source>
        <dbReference type="HAMAP-Rule" id="MF_00073"/>
    </source>
</evidence>
<feature type="domain" description="NusB/RsmB/TIM44" evidence="7">
    <location>
        <begin position="195"/>
        <end position="294"/>
    </location>
</feature>
<dbReference type="SUPFAM" id="SSF48013">
    <property type="entry name" value="NusB-like"/>
    <property type="match status" value="1"/>
</dbReference>
<keyword evidence="3 6" id="KW-0694">RNA-binding</keyword>
<dbReference type="InterPro" id="IPR011605">
    <property type="entry name" value="NusB_fam"/>
</dbReference>
<evidence type="ECO:0000256" key="4">
    <source>
        <dbReference type="ARBA" id="ARBA00023015"/>
    </source>
</evidence>
<evidence type="ECO:0000256" key="5">
    <source>
        <dbReference type="ARBA" id="ARBA00023163"/>
    </source>
</evidence>
<keyword evidence="5 6" id="KW-0804">Transcription</keyword>
<dbReference type="PANTHER" id="PTHR11078">
    <property type="entry name" value="N UTILIZATION SUBSTANCE PROTEIN B-RELATED"/>
    <property type="match status" value="1"/>
</dbReference>
<dbReference type="KEGG" id="hhy:Halhy_6531"/>
<dbReference type="HAMAP" id="MF_00073">
    <property type="entry name" value="NusB"/>
    <property type="match status" value="1"/>
</dbReference>
<reference key="2">
    <citation type="submission" date="2011-04" db="EMBL/GenBank/DDBJ databases">
        <title>Complete sequence of chromosome of Haliscomenobacter hydrossis DSM 1100.</title>
        <authorList>
            <consortium name="US DOE Joint Genome Institute (JGI-PGF)"/>
            <person name="Lucas S."/>
            <person name="Han J."/>
            <person name="Lapidus A."/>
            <person name="Bruce D."/>
            <person name="Goodwin L."/>
            <person name="Pitluck S."/>
            <person name="Peters L."/>
            <person name="Kyrpides N."/>
            <person name="Mavromatis K."/>
            <person name="Ivanova N."/>
            <person name="Ovchinnikova G."/>
            <person name="Pagani I."/>
            <person name="Daligault H."/>
            <person name="Detter J.C."/>
            <person name="Han C."/>
            <person name="Land M."/>
            <person name="Hauser L."/>
            <person name="Markowitz V."/>
            <person name="Cheng J.-F."/>
            <person name="Hugenholtz P."/>
            <person name="Woyke T."/>
            <person name="Wu D."/>
            <person name="Verbarg S."/>
            <person name="Frueling A."/>
            <person name="Brambilla E."/>
            <person name="Klenk H.-P."/>
            <person name="Eisen J.A."/>
        </authorList>
    </citation>
    <scope>NUCLEOTIDE SEQUENCE</scope>
    <source>
        <strain>DSM 1100</strain>
    </source>
</reference>
<reference evidence="8 9" key="1">
    <citation type="journal article" date="2011" name="Stand. Genomic Sci.">
        <title>Complete genome sequence of Haliscomenobacter hydrossis type strain (O).</title>
        <authorList>
            <consortium name="US DOE Joint Genome Institute (JGI-PGF)"/>
            <person name="Daligault H."/>
            <person name="Lapidus A."/>
            <person name="Zeytun A."/>
            <person name="Nolan M."/>
            <person name="Lucas S."/>
            <person name="Del Rio T.G."/>
            <person name="Tice H."/>
            <person name="Cheng J.F."/>
            <person name="Tapia R."/>
            <person name="Han C."/>
            <person name="Goodwin L."/>
            <person name="Pitluck S."/>
            <person name="Liolios K."/>
            <person name="Pagani I."/>
            <person name="Ivanova N."/>
            <person name="Huntemann M."/>
            <person name="Mavromatis K."/>
            <person name="Mikhailova N."/>
            <person name="Pati A."/>
            <person name="Chen A."/>
            <person name="Palaniappan K."/>
            <person name="Land M."/>
            <person name="Hauser L."/>
            <person name="Brambilla E.M."/>
            <person name="Rohde M."/>
            <person name="Verbarg S."/>
            <person name="Goker M."/>
            <person name="Bristow J."/>
            <person name="Eisen J.A."/>
            <person name="Markowitz V."/>
            <person name="Hugenholtz P."/>
            <person name="Kyrpides N.C."/>
            <person name="Klenk H.P."/>
            <person name="Woyke T."/>
        </authorList>
    </citation>
    <scope>NUCLEOTIDE SEQUENCE [LARGE SCALE GENOMIC DNA]</scope>
    <source>
        <strain evidence="9">ATCC 27775 / DSM 1100 / LMG 10767 / O</strain>
    </source>
</reference>
<dbReference type="AlphaFoldDB" id="F4KSJ6"/>
<sequence length="312" mass="36737">MLSRRNVRIKVMQMLYSLGRDKSLKYDEALLRYRDKVNKSFELYLFNLLYLIRVAQFSIQDAESRRAKLRPSEEDKKFEAKLATNPLILSLSKNEGLYRLFKQYKTESLLDEDHIRSFYNEFSKKEEYVQYVYNDNQTDKEHEEMLLSLYRHLCANELFLELNDDTFAQWEDDESLIIGSIKKTLKALPADMSFYEAYKPNAEATVDFGELLLRKVYHEDEALLKVIEPTLRNWDVERVAIIDMILIKMALVELMTFKSIPSKVTLNEFVEIAKNYSTDKSKDFINGILDRLLKQLLEEGKISKEGRGLISD</sequence>
<dbReference type="EMBL" id="CP002691">
    <property type="protein sequence ID" value="AEE54347.1"/>
    <property type="molecule type" value="Genomic_DNA"/>
</dbReference>
<comment type="function">
    <text evidence="6">Involved in transcription antitermination. Required for transcription of ribosomal RNA (rRNA) genes. Binds specifically to the boxA antiterminator sequence of the ribosomal RNA (rrn) operons.</text>
</comment>
<keyword evidence="2 6" id="KW-0889">Transcription antitermination</keyword>
<accession>F4KSJ6</accession>
<dbReference type="GO" id="GO:0005829">
    <property type="term" value="C:cytosol"/>
    <property type="evidence" value="ECO:0007669"/>
    <property type="project" value="TreeGrafter"/>
</dbReference>
<dbReference type="GO" id="GO:0003723">
    <property type="term" value="F:RNA binding"/>
    <property type="evidence" value="ECO:0007669"/>
    <property type="project" value="UniProtKB-UniRule"/>
</dbReference>
<dbReference type="Gene3D" id="1.10.940.10">
    <property type="entry name" value="NusB-like"/>
    <property type="match status" value="1"/>
</dbReference>
<dbReference type="NCBIfam" id="TIGR01951">
    <property type="entry name" value="nusB"/>
    <property type="match status" value="1"/>
</dbReference>
<dbReference type="GO" id="GO:0031564">
    <property type="term" value="P:transcription antitermination"/>
    <property type="evidence" value="ECO:0007669"/>
    <property type="project" value="UniProtKB-KW"/>
</dbReference>
<evidence type="ECO:0000256" key="2">
    <source>
        <dbReference type="ARBA" id="ARBA00022814"/>
    </source>
</evidence>
<proteinExistence type="inferred from homology"/>
<dbReference type="HOGENOM" id="CLU_058797_0_0_10"/>
<comment type="similarity">
    <text evidence="1 6">Belongs to the NusB family.</text>
</comment>
<dbReference type="STRING" id="760192.Halhy_6531"/>